<dbReference type="SUPFAM" id="SSF103473">
    <property type="entry name" value="MFS general substrate transporter"/>
    <property type="match status" value="1"/>
</dbReference>
<sequence length="409" mass="42555">MGLGRGFGWLWASYSVSTFGTFLAFNAFPLIAILVLGTGATGVALLAAVGQAVGVVVAVPLGPWVEFRRKRTVMVGMDLTRFAAMASVPVAYALGWLTLVQLLVVSAVVAAADITYRAAAGACLTALVAPGDLLVANGRLESTTWIATAVGPPLGTAAFGLFGPVVTVVADAISYLLSALGIRAIGRTEPKPVRATSGVSRGELLEGWRYLLAHPVLRPLLFNTVAVNALIMVTAPLLAVLMLADLGFAPWQYGLVFTVPCLGGLLGSRLVGRLAQRYGAHRVMVVSGVLRALWPIGLVFVGPGTGGLVLVAVVEFGLIACVGVFNPLQATYRLRHVPADRVARTQSAWSITGKAVTAASTALWGVLAELTSARAAIGVAGILILLTPVLLPRREIVSPEPERQDTPVG</sequence>
<dbReference type="Proteomes" id="UP001165042">
    <property type="component" value="Unassembled WGS sequence"/>
</dbReference>
<keyword evidence="2" id="KW-1003">Cell membrane</keyword>
<dbReference type="AlphaFoldDB" id="A0A9W6QLA0"/>
<dbReference type="GO" id="GO:0005886">
    <property type="term" value="C:plasma membrane"/>
    <property type="evidence" value="ECO:0007669"/>
    <property type="project" value="UniProtKB-SubCell"/>
</dbReference>
<accession>A0A9W6QLA0</accession>
<dbReference type="InterPro" id="IPR011701">
    <property type="entry name" value="MFS"/>
</dbReference>
<feature type="transmembrane region" description="Helical" evidence="6">
    <location>
        <begin position="12"/>
        <end position="36"/>
    </location>
</feature>
<feature type="transmembrane region" description="Helical" evidence="6">
    <location>
        <begin position="43"/>
        <end position="62"/>
    </location>
</feature>
<dbReference type="PANTHER" id="PTHR23513:SF6">
    <property type="entry name" value="MAJOR FACILITATOR SUPERFAMILY ASSOCIATED DOMAIN-CONTAINING PROTEIN"/>
    <property type="match status" value="1"/>
</dbReference>
<evidence type="ECO:0000259" key="7">
    <source>
        <dbReference type="PROSITE" id="PS50850"/>
    </source>
</evidence>
<feature type="transmembrane region" description="Helical" evidence="6">
    <location>
        <begin position="220"/>
        <end position="244"/>
    </location>
</feature>
<keyword evidence="3 6" id="KW-0812">Transmembrane</keyword>
<comment type="subcellular location">
    <subcellularLocation>
        <location evidence="1">Cell membrane</location>
        <topology evidence="1">Multi-pass membrane protein</topology>
    </subcellularLocation>
</comment>
<keyword evidence="4 6" id="KW-1133">Transmembrane helix</keyword>
<name>A0A9W6QLA0_9PSEU</name>
<dbReference type="PROSITE" id="PS50850">
    <property type="entry name" value="MFS"/>
    <property type="match status" value="1"/>
</dbReference>
<evidence type="ECO:0000256" key="6">
    <source>
        <dbReference type="SAM" id="Phobius"/>
    </source>
</evidence>
<dbReference type="Gene3D" id="1.20.1250.20">
    <property type="entry name" value="MFS general substrate transporter like domains"/>
    <property type="match status" value="1"/>
</dbReference>
<dbReference type="GO" id="GO:0022857">
    <property type="term" value="F:transmembrane transporter activity"/>
    <property type="evidence" value="ECO:0007669"/>
    <property type="project" value="InterPro"/>
</dbReference>
<dbReference type="Pfam" id="PF07690">
    <property type="entry name" value="MFS_1"/>
    <property type="match status" value="1"/>
</dbReference>
<evidence type="ECO:0000256" key="3">
    <source>
        <dbReference type="ARBA" id="ARBA00022692"/>
    </source>
</evidence>
<gene>
    <name evidence="8" type="ORF">Aglo03_13950</name>
</gene>
<dbReference type="CDD" id="cd06173">
    <property type="entry name" value="MFS_MefA_like"/>
    <property type="match status" value="1"/>
</dbReference>
<feature type="transmembrane region" description="Helical" evidence="6">
    <location>
        <begin position="250"/>
        <end position="271"/>
    </location>
</feature>
<feature type="transmembrane region" description="Helical" evidence="6">
    <location>
        <begin position="283"/>
        <end position="302"/>
    </location>
</feature>
<keyword evidence="9" id="KW-1185">Reference proteome</keyword>
<reference evidence="8" key="1">
    <citation type="submission" date="2023-02" db="EMBL/GenBank/DDBJ databases">
        <title>Actinokineospora globicatena NBRC 15670.</title>
        <authorList>
            <person name="Ichikawa N."/>
            <person name="Sato H."/>
            <person name="Tonouchi N."/>
        </authorList>
    </citation>
    <scope>NUCLEOTIDE SEQUENCE</scope>
    <source>
        <strain evidence="8">NBRC 15670</strain>
    </source>
</reference>
<feature type="transmembrane region" description="Helical" evidence="6">
    <location>
        <begin position="82"/>
        <end position="111"/>
    </location>
</feature>
<feature type="domain" description="Major facilitator superfamily (MFS) profile" evidence="7">
    <location>
        <begin position="167"/>
        <end position="409"/>
    </location>
</feature>
<evidence type="ECO:0000256" key="4">
    <source>
        <dbReference type="ARBA" id="ARBA00022989"/>
    </source>
</evidence>
<dbReference type="InterPro" id="IPR020846">
    <property type="entry name" value="MFS_dom"/>
</dbReference>
<dbReference type="EMBL" id="BSSD01000001">
    <property type="protein sequence ID" value="GLW90579.1"/>
    <property type="molecule type" value="Genomic_DNA"/>
</dbReference>
<comment type="caution">
    <text evidence="8">The sequence shown here is derived from an EMBL/GenBank/DDBJ whole genome shotgun (WGS) entry which is preliminary data.</text>
</comment>
<evidence type="ECO:0000313" key="8">
    <source>
        <dbReference type="EMBL" id="GLW90579.1"/>
    </source>
</evidence>
<organism evidence="8 9">
    <name type="scientific">Actinokineospora globicatena</name>
    <dbReference type="NCBI Taxonomy" id="103729"/>
    <lineage>
        <taxon>Bacteria</taxon>
        <taxon>Bacillati</taxon>
        <taxon>Actinomycetota</taxon>
        <taxon>Actinomycetes</taxon>
        <taxon>Pseudonocardiales</taxon>
        <taxon>Pseudonocardiaceae</taxon>
        <taxon>Actinokineospora</taxon>
    </lineage>
</organism>
<evidence type="ECO:0000256" key="2">
    <source>
        <dbReference type="ARBA" id="ARBA00022475"/>
    </source>
</evidence>
<evidence type="ECO:0000313" key="9">
    <source>
        <dbReference type="Proteomes" id="UP001165042"/>
    </source>
</evidence>
<proteinExistence type="predicted"/>
<protein>
    <submittedName>
        <fullName evidence="8">MFS transporter</fullName>
    </submittedName>
</protein>
<feature type="transmembrane region" description="Helical" evidence="6">
    <location>
        <begin position="308"/>
        <end position="328"/>
    </location>
</feature>
<feature type="transmembrane region" description="Helical" evidence="6">
    <location>
        <begin position="156"/>
        <end position="177"/>
    </location>
</feature>
<keyword evidence="5 6" id="KW-0472">Membrane</keyword>
<evidence type="ECO:0000256" key="1">
    <source>
        <dbReference type="ARBA" id="ARBA00004651"/>
    </source>
</evidence>
<dbReference type="InterPro" id="IPR036259">
    <property type="entry name" value="MFS_trans_sf"/>
</dbReference>
<evidence type="ECO:0000256" key="5">
    <source>
        <dbReference type="ARBA" id="ARBA00023136"/>
    </source>
</evidence>
<dbReference type="PANTHER" id="PTHR23513">
    <property type="entry name" value="INTEGRAL MEMBRANE EFFLUX PROTEIN-RELATED"/>
    <property type="match status" value="1"/>
</dbReference>